<proteinExistence type="predicted"/>
<dbReference type="AlphaFoldDB" id="A0A1I4HNY6"/>
<comment type="catalytic activity">
    <reaction evidence="6">
        <text>P(1),P(4)-bis(5'-adenosyl) tetraphosphate + H2O = 2 ADP + 2 H(+)</text>
        <dbReference type="Rhea" id="RHEA:24252"/>
        <dbReference type="ChEBI" id="CHEBI:15377"/>
        <dbReference type="ChEBI" id="CHEBI:15378"/>
        <dbReference type="ChEBI" id="CHEBI:58141"/>
        <dbReference type="ChEBI" id="CHEBI:456216"/>
        <dbReference type="EC" id="3.6.1.41"/>
    </reaction>
</comment>
<dbReference type="OrthoDB" id="9782134at2"/>
<reference evidence="8 9" key="1">
    <citation type="submission" date="2016-10" db="EMBL/GenBank/DDBJ databases">
        <authorList>
            <person name="de Groot N.N."/>
        </authorList>
    </citation>
    <scope>NUCLEOTIDE SEQUENCE [LARGE SCALE GENOMIC DNA]</scope>
    <source>
        <strain evidence="8 9">M79</strain>
    </source>
</reference>
<dbReference type="InterPro" id="IPR003607">
    <property type="entry name" value="HD/PDEase_dom"/>
</dbReference>
<evidence type="ECO:0000313" key="8">
    <source>
        <dbReference type="EMBL" id="SFL43453.1"/>
    </source>
</evidence>
<keyword evidence="5" id="KW-0408">Iron</keyword>
<dbReference type="RefSeq" id="WP_074751414.1">
    <property type="nucleotide sequence ID" value="NZ_CAXVJC010000011.1"/>
</dbReference>
<evidence type="ECO:0000259" key="7">
    <source>
        <dbReference type="SMART" id="SM00471"/>
    </source>
</evidence>
<sequence>MFEFYPEVNLSREELLRKIKAQMSEKRFQHILGVEKAAIALAEKYHVNVHKASLAALLHDYAKETADHIFLALIEKYNLDPDLKNWGNNIWHGTVGIYKMQEDLGLKDPEILHAIEVHTVGSAAMSDLAKVLYVADYIEEGRDFPGVIEARAIADCSLNMAVAFETMRLIDYLAELRVKIYPQSIETYNAFIKYLKK</sequence>
<evidence type="ECO:0000256" key="3">
    <source>
        <dbReference type="ARBA" id="ARBA00022741"/>
    </source>
</evidence>
<dbReference type="GO" id="GO:0000166">
    <property type="term" value="F:nucleotide binding"/>
    <property type="evidence" value="ECO:0007669"/>
    <property type="project" value="UniProtKB-KW"/>
</dbReference>
<protein>
    <recommendedName>
        <fullName evidence="1">bis(5'-nucleosyl)-tetraphosphatase (symmetrical)</fullName>
        <ecNumber evidence="1">3.6.1.41</ecNumber>
    </recommendedName>
</protein>
<dbReference type="GO" id="GO:0008803">
    <property type="term" value="F:bis(5'-nucleosyl)-tetraphosphatase (symmetrical) activity"/>
    <property type="evidence" value="ECO:0007669"/>
    <property type="project" value="UniProtKB-EC"/>
</dbReference>
<dbReference type="Gene3D" id="1.10.3210.10">
    <property type="entry name" value="Hypothetical protein af1432"/>
    <property type="match status" value="1"/>
</dbReference>
<dbReference type="SUPFAM" id="SSF109604">
    <property type="entry name" value="HD-domain/PDEase-like"/>
    <property type="match status" value="1"/>
</dbReference>
<dbReference type="Proteomes" id="UP000181969">
    <property type="component" value="Unassembled WGS sequence"/>
</dbReference>
<dbReference type="InterPro" id="IPR051094">
    <property type="entry name" value="Diverse_Catalytic_Enzymes"/>
</dbReference>
<gene>
    <name evidence="8" type="ORF">SAMN05216438_10985</name>
</gene>
<dbReference type="CDD" id="cd00077">
    <property type="entry name" value="HDc"/>
    <property type="match status" value="1"/>
</dbReference>
<feature type="domain" description="HD/PDEase" evidence="7">
    <location>
        <begin position="23"/>
        <end position="150"/>
    </location>
</feature>
<name>A0A1I4HNY6_9LACT</name>
<keyword evidence="2" id="KW-0479">Metal-binding</keyword>
<dbReference type="Pfam" id="PF01966">
    <property type="entry name" value="HD"/>
    <property type="match status" value="1"/>
</dbReference>
<evidence type="ECO:0000256" key="6">
    <source>
        <dbReference type="ARBA" id="ARBA00049417"/>
    </source>
</evidence>
<dbReference type="PANTHER" id="PTHR35795:SF1">
    <property type="entry name" value="BIS(5'-NUCLEOSYL)-TETRAPHOSPHATASE, SYMMETRICAL"/>
    <property type="match status" value="1"/>
</dbReference>
<dbReference type="GO" id="GO:0046872">
    <property type="term" value="F:metal ion binding"/>
    <property type="evidence" value="ECO:0007669"/>
    <property type="project" value="UniProtKB-KW"/>
</dbReference>
<dbReference type="InterPro" id="IPR005249">
    <property type="entry name" value="YqeK"/>
</dbReference>
<evidence type="ECO:0000256" key="2">
    <source>
        <dbReference type="ARBA" id="ARBA00022723"/>
    </source>
</evidence>
<dbReference type="InterPro" id="IPR006674">
    <property type="entry name" value="HD_domain"/>
</dbReference>
<dbReference type="SMART" id="SM00471">
    <property type="entry name" value="HDc"/>
    <property type="match status" value="1"/>
</dbReference>
<evidence type="ECO:0000256" key="4">
    <source>
        <dbReference type="ARBA" id="ARBA00022801"/>
    </source>
</evidence>
<evidence type="ECO:0000256" key="1">
    <source>
        <dbReference type="ARBA" id="ARBA00012506"/>
    </source>
</evidence>
<organism evidence="8 9">
    <name type="scientific">Lactococcus garvieae</name>
    <dbReference type="NCBI Taxonomy" id="1363"/>
    <lineage>
        <taxon>Bacteria</taxon>
        <taxon>Bacillati</taxon>
        <taxon>Bacillota</taxon>
        <taxon>Bacilli</taxon>
        <taxon>Lactobacillales</taxon>
        <taxon>Streptococcaceae</taxon>
        <taxon>Lactococcus</taxon>
    </lineage>
</organism>
<keyword evidence="4 8" id="KW-0378">Hydrolase</keyword>
<accession>A0A1I4HNY6</accession>
<dbReference type="EMBL" id="FOTJ01000009">
    <property type="protein sequence ID" value="SFL43453.1"/>
    <property type="molecule type" value="Genomic_DNA"/>
</dbReference>
<dbReference type="NCBIfam" id="TIGR00488">
    <property type="entry name" value="bis(5'-nucleosyl)-tetraphosphatase (symmetrical) YqeK"/>
    <property type="match status" value="1"/>
</dbReference>
<dbReference type="EC" id="3.6.1.41" evidence="1"/>
<evidence type="ECO:0000256" key="5">
    <source>
        <dbReference type="ARBA" id="ARBA00023004"/>
    </source>
</evidence>
<dbReference type="PANTHER" id="PTHR35795">
    <property type="entry name" value="SLR1885 PROTEIN"/>
    <property type="match status" value="1"/>
</dbReference>
<keyword evidence="3" id="KW-0547">Nucleotide-binding</keyword>
<evidence type="ECO:0000313" key="9">
    <source>
        <dbReference type="Proteomes" id="UP000181969"/>
    </source>
</evidence>